<dbReference type="PANTHER" id="PTHR43194">
    <property type="entry name" value="HYDROLASE ALPHA/BETA FOLD FAMILY"/>
    <property type="match status" value="1"/>
</dbReference>
<dbReference type="PANTHER" id="PTHR43194:SF2">
    <property type="entry name" value="PEROXISOMAL MEMBRANE PROTEIN LPX1"/>
    <property type="match status" value="1"/>
</dbReference>
<gene>
    <name evidence="2" type="ORF">TRFO_42942</name>
</gene>
<sequence length="301" mass="34592">MNLRSFICIGINVRWQMNFPDQPEHYFENAYGKTHYRYIQVESAQIAVLLPGFSIPSSAYATFAQNLSETGFSVLTIDYFGRGFSIPSKYFECTLSSYVQQVLDLLEYLKIEKCVMISFSFGSIIACNIASILPSIISRLVFISPFHFLQKTIRPFQKFLLSNFLFGSYLLKIAAPQILPTDIASHFSDLTQHNEAYKGTLSCCLHQLNYNPSYCETLSKFIGNFDEQSVIDEITKVTQMSVRALVLLGENDILIDIKESEIWWKHWMPNVKVIVRENVGHLMFLEEPDDTSELVARFLHR</sequence>
<name>A0A1J4KYH6_9EUKA</name>
<keyword evidence="3" id="KW-1185">Reference proteome</keyword>
<proteinExistence type="predicted"/>
<dbReference type="AlphaFoldDB" id="A0A1J4KYH6"/>
<evidence type="ECO:0000313" key="2">
    <source>
        <dbReference type="EMBL" id="OHT14613.1"/>
    </source>
</evidence>
<dbReference type="GeneID" id="94849259"/>
<dbReference type="Gene3D" id="3.40.50.1820">
    <property type="entry name" value="alpha/beta hydrolase"/>
    <property type="match status" value="1"/>
</dbReference>
<dbReference type="Proteomes" id="UP000179807">
    <property type="component" value="Unassembled WGS sequence"/>
</dbReference>
<dbReference type="InterPro" id="IPR029058">
    <property type="entry name" value="AB_hydrolase_fold"/>
</dbReference>
<dbReference type="InterPro" id="IPR000073">
    <property type="entry name" value="AB_hydrolase_1"/>
</dbReference>
<accession>A0A1J4KYH6</accession>
<dbReference type="EMBL" id="MLAK01000337">
    <property type="protein sequence ID" value="OHT14613.1"/>
    <property type="molecule type" value="Genomic_DNA"/>
</dbReference>
<dbReference type="SUPFAM" id="SSF53474">
    <property type="entry name" value="alpha/beta-Hydrolases"/>
    <property type="match status" value="1"/>
</dbReference>
<reference evidence="2" key="1">
    <citation type="submission" date="2016-10" db="EMBL/GenBank/DDBJ databases">
        <authorList>
            <person name="Benchimol M."/>
            <person name="Almeida L.G."/>
            <person name="Vasconcelos A.T."/>
            <person name="Perreira-Neves A."/>
            <person name="Rosa I.A."/>
            <person name="Tasca T."/>
            <person name="Bogo M.R."/>
            <person name="de Souza W."/>
        </authorList>
    </citation>
    <scope>NUCLEOTIDE SEQUENCE [LARGE SCALE GENOMIC DNA]</scope>
    <source>
        <strain evidence="2">K</strain>
    </source>
</reference>
<dbReference type="OrthoDB" id="428974at2759"/>
<evidence type="ECO:0000259" key="1">
    <source>
        <dbReference type="Pfam" id="PF00561"/>
    </source>
</evidence>
<organism evidence="2 3">
    <name type="scientific">Tritrichomonas foetus</name>
    <dbReference type="NCBI Taxonomy" id="1144522"/>
    <lineage>
        <taxon>Eukaryota</taxon>
        <taxon>Metamonada</taxon>
        <taxon>Parabasalia</taxon>
        <taxon>Tritrichomonadida</taxon>
        <taxon>Tritrichomonadidae</taxon>
        <taxon>Tritrichomonas</taxon>
    </lineage>
</organism>
<feature type="domain" description="AB hydrolase-1" evidence="1">
    <location>
        <begin position="48"/>
        <end position="288"/>
    </location>
</feature>
<evidence type="ECO:0000313" key="3">
    <source>
        <dbReference type="Proteomes" id="UP000179807"/>
    </source>
</evidence>
<dbReference type="InterPro" id="IPR050228">
    <property type="entry name" value="Carboxylesterase_BioH"/>
</dbReference>
<dbReference type="Pfam" id="PF00561">
    <property type="entry name" value="Abhydrolase_1"/>
    <property type="match status" value="1"/>
</dbReference>
<comment type="caution">
    <text evidence="2">The sequence shown here is derived from an EMBL/GenBank/DDBJ whole genome shotgun (WGS) entry which is preliminary data.</text>
</comment>
<dbReference type="RefSeq" id="XP_068367749.1">
    <property type="nucleotide sequence ID" value="XM_068514555.1"/>
</dbReference>
<dbReference type="VEuPathDB" id="TrichDB:TRFO_42942"/>
<protein>
    <submittedName>
        <fullName evidence="2">Clan SC, family S33, methylesterase-like serine peptidase</fullName>
    </submittedName>
</protein>